<gene>
    <name evidence="1" type="ORF">NXY30_16750</name>
</gene>
<sequence>MSEQTFKGLAEYSTSIPTGVYDGKMWKGFANGEWYLLWFAPDKDPDKARIEKRKILIV</sequence>
<evidence type="ECO:0000313" key="2">
    <source>
        <dbReference type="Proteomes" id="UP001060104"/>
    </source>
</evidence>
<keyword evidence="2" id="KW-1185">Reference proteome</keyword>
<accession>A0ABY5T9J8</accession>
<organism evidence="1 2">
    <name type="scientific">Bacteroides faecis</name>
    <dbReference type="NCBI Taxonomy" id="674529"/>
    <lineage>
        <taxon>Bacteria</taxon>
        <taxon>Pseudomonadati</taxon>
        <taxon>Bacteroidota</taxon>
        <taxon>Bacteroidia</taxon>
        <taxon>Bacteroidales</taxon>
        <taxon>Bacteroidaceae</taxon>
        <taxon>Bacteroides</taxon>
    </lineage>
</organism>
<proteinExistence type="predicted"/>
<evidence type="ECO:0000313" key="1">
    <source>
        <dbReference type="EMBL" id="UVQ72715.1"/>
    </source>
</evidence>
<name>A0ABY5T9J8_9BACE</name>
<dbReference type="RefSeq" id="WP_258902550.1">
    <property type="nucleotide sequence ID" value="NZ_CP103141.1"/>
</dbReference>
<protein>
    <submittedName>
        <fullName evidence="1">Uncharacterized protein</fullName>
    </submittedName>
</protein>
<dbReference type="Proteomes" id="UP001060104">
    <property type="component" value="Chromosome"/>
</dbReference>
<dbReference type="EMBL" id="CP103141">
    <property type="protein sequence ID" value="UVQ72715.1"/>
    <property type="molecule type" value="Genomic_DNA"/>
</dbReference>
<reference evidence="1" key="1">
    <citation type="submission" date="2022-08" db="EMBL/GenBank/DDBJ databases">
        <title>Genome Sequencing of Bacteroides fragilis Group Isolates with Nanopore Technology.</title>
        <authorList>
            <person name="Tisza M.J."/>
            <person name="Smith D."/>
            <person name="Dekker J.P."/>
        </authorList>
    </citation>
    <scope>NUCLEOTIDE SEQUENCE</scope>
    <source>
        <strain evidence="1">BFG-527</strain>
    </source>
</reference>